<evidence type="ECO:0000313" key="2">
    <source>
        <dbReference type="Proteomes" id="UP001168540"/>
    </source>
</evidence>
<name>A0ABT7XS90_9NEIS</name>
<evidence type="ECO:0000313" key="1">
    <source>
        <dbReference type="EMBL" id="MDN0076667.1"/>
    </source>
</evidence>
<keyword evidence="2" id="KW-1185">Reference proteome</keyword>
<reference evidence="1" key="1">
    <citation type="submission" date="2023-06" db="EMBL/GenBank/DDBJ databases">
        <authorList>
            <person name="Zhang S."/>
        </authorList>
    </citation>
    <scope>NUCLEOTIDE SEQUENCE</scope>
    <source>
        <strain evidence="1">SG2303</strain>
    </source>
</reference>
<gene>
    <name evidence="1" type="ORF">QU481_17545</name>
</gene>
<organism evidence="1 2">
    <name type="scientific">Crenobacter oryzisoli</name>
    <dbReference type="NCBI Taxonomy" id="3056844"/>
    <lineage>
        <taxon>Bacteria</taxon>
        <taxon>Pseudomonadati</taxon>
        <taxon>Pseudomonadota</taxon>
        <taxon>Betaproteobacteria</taxon>
        <taxon>Neisseriales</taxon>
        <taxon>Neisseriaceae</taxon>
        <taxon>Crenobacter</taxon>
    </lineage>
</organism>
<dbReference type="RefSeq" id="WP_289831317.1">
    <property type="nucleotide sequence ID" value="NZ_JAUEDK010000039.1"/>
</dbReference>
<proteinExistence type="predicted"/>
<evidence type="ECO:0008006" key="3">
    <source>
        <dbReference type="Google" id="ProtNLM"/>
    </source>
</evidence>
<accession>A0ABT7XS90</accession>
<sequence>MDRVSTGTFGLTQQWNLEHYRRVCEARKAAGIAERDTTRLTGHPLLGKSVRHKQTRCCFVIEHVILTWWQGWYLQAIARPYGEQDTVALIIGTTTSQDPDILVAAAHFEEDYEVMADVSEPVH</sequence>
<protein>
    <recommendedName>
        <fullName evidence="3">DUF4258 domain-containing protein</fullName>
    </recommendedName>
</protein>
<dbReference type="Proteomes" id="UP001168540">
    <property type="component" value="Unassembled WGS sequence"/>
</dbReference>
<comment type="caution">
    <text evidence="1">The sequence shown here is derived from an EMBL/GenBank/DDBJ whole genome shotgun (WGS) entry which is preliminary data.</text>
</comment>
<dbReference type="EMBL" id="JAUEDK010000039">
    <property type="protein sequence ID" value="MDN0076667.1"/>
    <property type="molecule type" value="Genomic_DNA"/>
</dbReference>